<dbReference type="AlphaFoldDB" id="A0A915CMX5"/>
<evidence type="ECO:0000256" key="1">
    <source>
        <dbReference type="SAM" id="MobiDB-lite"/>
    </source>
</evidence>
<evidence type="ECO:0000313" key="2">
    <source>
        <dbReference type="Proteomes" id="UP000887574"/>
    </source>
</evidence>
<organism evidence="2 3">
    <name type="scientific">Ditylenchus dipsaci</name>
    <dbReference type="NCBI Taxonomy" id="166011"/>
    <lineage>
        <taxon>Eukaryota</taxon>
        <taxon>Metazoa</taxon>
        <taxon>Ecdysozoa</taxon>
        <taxon>Nematoda</taxon>
        <taxon>Chromadorea</taxon>
        <taxon>Rhabditida</taxon>
        <taxon>Tylenchina</taxon>
        <taxon>Tylenchomorpha</taxon>
        <taxon>Sphaerularioidea</taxon>
        <taxon>Anguinidae</taxon>
        <taxon>Anguininae</taxon>
        <taxon>Ditylenchus</taxon>
    </lineage>
</organism>
<feature type="region of interest" description="Disordered" evidence="1">
    <location>
        <begin position="1"/>
        <end position="23"/>
    </location>
</feature>
<sequence>MSVLAECSVGSASSPPANQDPEEMFKAPTYERFICRFDLDLKLVNKIEAPKYIRDKVVISCRMCYVEPSKCVYMAVSTPSQGFLYELSVDNKWTEVYNSRGHNFSDVQSFAVVGPITELLLVETNRSYVLLVSIYSSQVVDRRMIAVCERPDTLTIDETGNLFVFDRATCKIAITPEYTLKSSRK</sequence>
<dbReference type="Proteomes" id="UP000887574">
    <property type="component" value="Unplaced"/>
</dbReference>
<name>A0A915CMX5_9BILA</name>
<proteinExistence type="predicted"/>
<evidence type="ECO:0000313" key="3">
    <source>
        <dbReference type="WBParaSite" id="jg108"/>
    </source>
</evidence>
<dbReference type="WBParaSite" id="jg108">
    <property type="protein sequence ID" value="jg108"/>
    <property type="gene ID" value="jg108"/>
</dbReference>
<keyword evidence="2" id="KW-1185">Reference proteome</keyword>
<protein>
    <submittedName>
        <fullName evidence="3">Uncharacterized protein</fullName>
    </submittedName>
</protein>
<accession>A0A915CMX5</accession>
<reference evidence="3" key="1">
    <citation type="submission" date="2022-11" db="UniProtKB">
        <authorList>
            <consortium name="WormBaseParasite"/>
        </authorList>
    </citation>
    <scope>IDENTIFICATION</scope>
</reference>